<dbReference type="InterPro" id="IPR032710">
    <property type="entry name" value="NTF2-like_dom_sf"/>
</dbReference>
<evidence type="ECO:0000313" key="3">
    <source>
        <dbReference type="Proteomes" id="UP000594459"/>
    </source>
</evidence>
<protein>
    <submittedName>
        <fullName evidence="2">Nuclear transport factor 2 family protein</fullName>
    </submittedName>
</protein>
<sequence length="138" mass="15750">MLFGGFFGGLTGKRKRTQTVHRLAAALNTLDYDIVRSLVTPDIKIRDAANRSIEGADAFIAADRRFREDTHRPQVRFDQITEHDDWLLVSGKLESALPELDGPVLLRIRFEGSQIAEIEITRAEPQLSVTKYDRMIRR</sequence>
<dbReference type="InterPro" id="IPR037401">
    <property type="entry name" value="SnoaL-like"/>
</dbReference>
<dbReference type="RefSeq" id="WP_200980978.1">
    <property type="nucleotide sequence ID" value="NZ_CP064654.1"/>
</dbReference>
<dbReference type="AlphaFoldDB" id="A0A7S8ISD0"/>
<accession>A0A7S8ISD0</accession>
<evidence type="ECO:0000313" key="2">
    <source>
        <dbReference type="EMBL" id="QPC97968.1"/>
    </source>
</evidence>
<dbReference type="EMBL" id="CP064654">
    <property type="protein sequence ID" value="QPC97968.1"/>
    <property type="molecule type" value="Genomic_DNA"/>
</dbReference>
<dbReference type="Proteomes" id="UP000594459">
    <property type="component" value="Chromosome"/>
</dbReference>
<feature type="domain" description="SnoaL-like" evidence="1">
    <location>
        <begin position="20"/>
        <end position="117"/>
    </location>
</feature>
<dbReference type="Gene3D" id="3.10.450.50">
    <property type="match status" value="1"/>
</dbReference>
<reference evidence="2 3" key="1">
    <citation type="submission" date="2020-11" db="EMBL/GenBank/DDBJ databases">
        <title>The genome sequence of Erythrobacter sp. 6D36.</title>
        <authorList>
            <person name="Liu Y."/>
        </authorList>
    </citation>
    <scope>NUCLEOTIDE SEQUENCE [LARGE SCALE GENOMIC DNA]</scope>
    <source>
        <strain evidence="2 3">6D36</strain>
    </source>
</reference>
<dbReference type="SUPFAM" id="SSF54427">
    <property type="entry name" value="NTF2-like"/>
    <property type="match status" value="1"/>
</dbReference>
<proteinExistence type="predicted"/>
<evidence type="ECO:0000259" key="1">
    <source>
        <dbReference type="Pfam" id="PF12680"/>
    </source>
</evidence>
<gene>
    <name evidence="2" type="ORF">IRL76_08680</name>
</gene>
<keyword evidence="3" id="KW-1185">Reference proteome</keyword>
<dbReference type="KEGG" id="qso:IRL76_08680"/>
<dbReference type="Pfam" id="PF12680">
    <property type="entry name" value="SnoaL_2"/>
    <property type="match status" value="1"/>
</dbReference>
<name>A0A7S8ISD0_9SPHN</name>
<organism evidence="2 3">
    <name type="scientific">Qipengyuania soli</name>
    <dbReference type="NCBI Taxonomy" id="2782568"/>
    <lineage>
        <taxon>Bacteria</taxon>
        <taxon>Pseudomonadati</taxon>
        <taxon>Pseudomonadota</taxon>
        <taxon>Alphaproteobacteria</taxon>
        <taxon>Sphingomonadales</taxon>
        <taxon>Erythrobacteraceae</taxon>
        <taxon>Qipengyuania</taxon>
    </lineage>
</organism>